<evidence type="ECO:0000256" key="10">
    <source>
        <dbReference type="ARBA" id="ARBA00022801"/>
    </source>
</evidence>
<evidence type="ECO:0000313" key="21">
    <source>
        <dbReference type="Proteomes" id="UP000694404"/>
    </source>
</evidence>
<keyword evidence="9" id="KW-0255">Endonuclease</keyword>
<dbReference type="GO" id="GO:0050776">
    <property type="term" value="P:regulation of immune response"/>
    <property type="evidence" value="ECO:0007669"/>
    <property type="project" value="Ensembl"/>
</dbReference>
<gene>
    <name evidence="20" type="primary">DNASE2</name>
</gene>
<keyword evidence="13" id="KW-0458">Lysosome</keyword>
<evidence type="ECO:0000313" key="20">
    <source>
        <dbReference type="Ensembl" id="ENSCABP00000003111.1"/>
    </source>
</evidence>
<keyword evidence="8 19" id="KW-0732">Signal</keyword>
<dbReference type="OMA" id="EMYLLLE"/>
<evidence type="ECO:0000256" key="19">
    <source>
        <dbReference type="SAM" id="SignalP"/>
    </source>
</evidence>
<dbReference type="GO" id="GO:0005764">
    <property type="term" value="C:lysosome"/>
    <property type="evidence" value="ECO:0007669"/>
    <property type="project" value="UniProtKB-SubCell"/>
</dbReference>
<evidence type="ECO:0000256" key="15">
    <source>
        <dbReference type="ARBA" id="ARBA00041393"/>
    </source>
</evidence>
<evidence type="ECO:0000256" key="3">
    <source>
        <dbReference type="ARBA" id="ARBA00007527"/>
    </source>
</evidence>
<dbReference type="PANTHER" id="PTHR10858">
    <property type="entry name" value="DEOXYRIBONUCLEASE II"/>
    <property type="match status" value="1"/>
</dbReference>
<evidence type="ECO:0000256" key="11">
    <source>
        <dbReference type="ARBA" id="ARBA00023157"/>
    </source>
</evidence>
<keyword evidence="12" id="KW-0325">Glycoprotein</keyword>
<comment type="similarity">
    <text evidence="3">Belongs to the DNase II family.</text>
</comment>
<keyword evidence="11" id="KW-1015">Disulfide bond</keyword>
<comment type="function">
    <text evidence="18">Hydrolyzes DNA under acidic conditions with a preference for double-stranded DNA. Plays a major role in the clearance of nucleic acids generated through apoptosis, hence preventing autoinflammation. Necessary for proper fetal development and for definitive erythropoiesis in fetal liver and bone marrow, where it degrades nuclear DNA expelled from erythroid precursor cells.</text>
</comment>
<dbReference type="AlphaFoldDB" id="A0A8C0G3X9"/>
<dbReference type="Pfam" id="PF03265">
    <property type="entry name" value="DNase_II"/>
    <property type="match status" value="2"/>
</dbReference>
<dbReference type="GO" id="GO:0043353">
    <property type="term" value="P:enucleate erythrocyte differentiation"/>
    <property type="evidence" value="ECO:0007669"/>
    <property type="project" value="Ensembl"/>
</dbReference>
<comment type="subcellular location">
    <subcellularLocation>
        <location evidence="2">Lysosome</location>
    </subcellularLocation>
</comment>
<feature type="chain" id="PRO_5034605432" description="Deoxyribonuclease-2-alpha" evidence="19">
    <location>
        <begin position="21"/>
        <end position="312"/>
    </location>
</feature>
<evidence type="ECO:0000256" key="12">
    <source>
        <dbReference type="ARBA" id="ARBA00023180"/>
    </source>
</evidence>
<evidence type="ECO:0000256" key="18">
    <source>
        <dbReference type="ARBA" id="ARBA00045381"/>
    </source>
</evidence>
<keyword evidence="21" id="KW-1185">Reference proteome</keyword>
<evidence type="ECO:0000256" key="7">
    <source>
        <dbReference type="ARBA" id="ARBA00022722"/>
    </source>
</evidence>
<dbReference type="InterPro" id="IPR004947">
    <property type="entry name" value="DNase_II"/>
</dbReference>
<reference evidence="20" key="2">
    <citation type="submission" date="2025-09" db="UniProtKB">
        <authorList>
            <consortium name="Ensembl"/>
        </authorList>
    </citation>
    <scope>IDENTIFICATION</scope>
</reference>
<evidence type="ECO:0000256" key="14">
    <source>
        <dbReference type="ARBA" id="ARBA00039868"/>
    </source>
</evidence>
<organism evidence="20 21">
    <name type="scientific">Chelonoidis abingdonii</name>
    <name type="common">Abingdon island giant tortoise</name>
    <name type="synonym">Testudo abingdonii</name>
    <dbReference type="NCBI Taxonomy" id="106734"/>
    <lineage>
        <taxon>Eukaryota</taxon>
        <taxon>Metazoa</taxon>
        <taxon>Chordata</taxon>
        <taxon>Craniata</taxon>
        <taxon>Vertebrata</taxon>
        <taxon>Euteleostomi</taxon>
        <taxon>Archelosauria</taxon>
        <taxon>Testudinata</taxon>
        <taxon>Testudines</taxon>
        <taxon>Cryptodira</taxon>
        <taxon>Durocryptodira</taxon>
        <taxon>Testudinoidea</taxon>
        <taxon>Testudinidae</taxon>
        <taxon>Chelonoidis</taxon>
    </lineage>
</organism>
<dbReference type="Ensembl" id="ENSCABT00000003374.1">
    <property type="protein sequence ID" value="ENSCABP00000003111.1"/>
    <property type="gene ID" value="ENSCABG00000002388.1"/>
</dbReference>
<dbReference type="GO" id="GO:0006309">
    <property type="term" value="P:apoptotic DNA fragmentation"/>
    <property type="evidence" value="ECO:0007669"/>
    <property type="project" value="TreeGrafter"/>
</dbReference>
<dbReference type="PANTHER" id="PTHR10858:SF9">
    <property type="entry name" value="DEOXYRIBONUCLEASE-2-ALPHA"/>
    <property type="match status" value="1"/>
</dbReference>
<dbReference type="GeneTree" id="ENSGT00390000002634"/>
<feature type="signal peptide" evidence="19">
    <location>
        <begin position="1"/>
        <end position="20"/>
    </location>
</feature>
<evidence type="ECO:0000256" key="8">
    <source>
        <dbReference type="ARBA" id="ARBA00022729"/>
    </source>
</evidence>
<dbReference type="Proteomes" id="UP000694404">
    <property type="component" value="Unplaced"/>
</dbReference>
<keyword evidence="5" id="KW-0217">Developmental protein</keyword>
<evidence type="ECO:0000256" key="13">
    <source>
        <dbReference type="ARBA" id="ARBA00023228"/>
    </source>
</evidence>
<evidence type="ECO:0000256" key="4">
    <source>
        <dbReference type="ARBA" id="ARBA00012036"/>
    </source>
</evidence>
<keyword evidence="10" id="KW-0378">Hydrolase</keyword>
<evidence type="ECO:0000256" key="6">
    <source>
        <dbReference type="ARBA" id="ARBA00022703"/>
    </source>
</evidence>
<sequence length="312" mass="33943">MLPLFLLAVALPLPLPRVAAGGISCYDDAGQPVDWFLAYKLPRPRHSPPAEGMRYMYQDARSGGWVPGRALMNSTQSAVGRTLLQLYQGDSSGSLQPFELWTLLPVSPSVVLLDRAQGFWLLHKHPPLPAPHARDLRLAHSGLHNGALYLPGRWGREGRWGLWPISWGGGEASLLGFSSQALTASGTGLCVYLSEGAAGCDLYSGWVAQALSSDLYVQFWPNSRGVLPSNCSGSYRVYNIEELGFPAPGPHFSATVDHSKWCVSTEHAPGWACVGDMNRNLEEEQRGGGTLCQQDPAVWKSYCALVQSYSKC</sequence>
<evidence type="ECO:0000256" key="9">
    <source>
        <dbReference type="ARBA" id="ARBA00022759"/>
    </source>
</evidence>
<protein>
    <recommendedName>
        <fullName evidence="14">Deoxyribonuclease-2-alpha</fullName>
        <ecNumber evidence="4">3.1.22.1</ecNumber>
    </recommendedName>
    <alternativeName>
        <fullName evidence="15">Acid DNase</fullName>
    </alternativeName>
    <alternativeName>
        <fullName evidence="17">Deoxyribonuclease II alpha</fullName>
    </alternativeName>
    <alternativeName>
        <fullName evidence="16">Lysosomal DNase II</fullName>
    </alternativeName>
</protein>
<dbReference type="EC" id="3.1.22.1" evidence="4"/>
<accession>A0A8C0G3X9</accession>
<evidence type="ECO:0000256" key="16">
    <source>
        <dbReference type="ARBA" id="ARBA00041918"/>
    </source>
</evidence>
<keyword evidence="7" id="KW-0540">Nuclease</keyword>
<evidence type="ECO:0000256" key="17">
    <source>
        <dbReference type="ARBA" id="ARBA00043033"/>
    </source>
</evidence>
<evidence type="ECO:0000256" key="1">
    <source>
        <dbReference type="ARBA" id="ARBA00000447"/>
    </source>
</evidence>
<evidence type="ECO:0000256" key="5">
    <source>
        <dbReference type="ARBA" id="ARBA00022473"/>
    </source>
</evidence>
<dbReference type="GO" id="GO:0004531">
    <property type="term" value="F:deoxyribonuclease II activity"/>
    <property type="evidence" value="ECO:0007669"/>
    <property type="project" value="UniProtKB-EC"/>
</dbReference>
<reference evidence="20" key="1">
    <citation type="submission" date="2025-08" db="UniProtKB">
        <authorList>
            <consortium name="Ensembl"/>
        </authorList>
    </citation>
    <scope>IDENTIFICATION</scope>
</reference>
<name>A0A8C0G3X9_CHEAB</name>
<proteinExistence type="inferred from homology"/>
<evidence type="ECO:0000256" key="2">
    <source>
        <dbReference type="ARBA" id="ARBA00004371"/>
    </source>
</evidence>
<comment type="catalytic activity">
    <reaction evidence="1">
        <text>Endonucleolytic cleavage to nucleoside 3'-phosphates and 3'-phosphooligonucleotide end-products.</text>
        <dbReference type="EC" id="3.1.22.1"/>
    </reaction>
</comment>
<keyword evidence="6" id="KW-0053">Apoptosis</keyword>